<dbReference type="Gene3D" id="3.40.630.30">
    <property type="match status" value="1"/>
</dbReference>
<protein>
    <submittedName>
        <fullName evidence="4">Ribosomal protein S18 acetylase RimI-like enzyme</fullName>
    </submittedName>
</protein>
<sequence>MAPTEVRLTQMTDEQFDEWRSEHERSYAETLSSRYGLTAEEAQRLAQNEVRTALPGGRVTPGMHVLNVTHGDDVVGTLWWGAHSSRPRTAYVYDIVIRPTHRGRGFGRATMIAAENEARTSGADSLGLSVTVSNDAARRLYDSLGFVAASLSMTKSIGRQHGR</sequence>
<dbReference type="EMBL" id="JACCFW010000001">
    <property type="protein sequence ID" value="NYJ75278.1"/>
    <property type="molecule type" value="Genomic_DNA"/>
</dbReference>
<dbReference type="InterPro" id="IPR000182">
    <property type="entry name" value="GNAT_dom"/>
</dbReference>
<keyword evidence="4" id="KW-0689">Ribosomal protein</keyword>
<gene>
    <name evidence="4" type="ORF">HNR15_002241</name>
</gene>
<keyword evidence="5" id="KW-1185">Reference proteome</keyword>
<feature type="domain" description="N-acetyltransferase" evidence="3">
    <location>
        <begin position="6"/>
        <end position="163"/>
    </location>
</feature>
<keyword evidence="1" id="KW-0808">Transferase</keyword>
<name>A0A853DEL2_9MICO</name>
<dbReference type="InterPro" id="IPR016181">
    <property type="entry name" value="Acyl_CoA_acyltransferase"/>
</dbReference>
<organism evidence="4 5">
    <name type="scientific">Allobranchiibius huperziae</name>
    <dbReference type="NCBI Taxonomy" id="1874116"/>
    <lineage>
        <taxon>Bacteria</taxon>
        <taxon>Bacillati</taxon>
        <taxon>Actinomycetota</taxon>
        <taxon>Actinomycetes</taxon>
        <taxon>Micrococcales</taxon>
        <taxon>Dermacoccaceae</taxon>
        <taxon>Allobranchiibius</taxon>
    </lineage>
</organism>
<evidence type="ECO:0000259" key="3">
    <source>
        <dbReference type="PROSITE" id="PS51186"/>
    </source>
</evidence>
<dbReference type="GO" id="GO:0016747">
    <property type="term" value="F:acyltransferase activity, transferring groups other than amino-acyl groups"/>
    <property type="evidence" value="ECO:0007669"/>
    <property type="project" value="InterPro"/>
</dbReference>
<accession>A0A853DEL2</accession>
<evidence type="ECO:0000256" key="2">
    <source>
        <dbReference type="ARBA" id="ARBA00023315"/>
    </source>
</evidence>
<dbReference type="AlphaFoldDB" id="A0A853DEL2"/>
<evidence type="ECO:0000313" key="4">
    <source>
        <dbReference type="EMBL" id="NYJ75278.1"/>
    </source>
</evidence>
<dbReference type="PROSITE" id="PS51186">
    <property type="entry name" value="GNAT"/>
    <property type="match status" value="1"/>
</dbReference>
<dbReference type="InterPro" id="IPR050680">
    <property type="entry name" value="YpeA/RimI_acetyltransf"/>
</dbReference>
<proteinExistence type="predicted"/>
<comment type="caution">
    <text evidence="4">The sequence shown here is derived from an EMBL/GenBank/DDBJ whole genome shotgun (WGS) entry which is preliminary data.</text>
</comment>
<dbReference type="PANTHER" id="PTHR43420">
    <property type="entry name" value="ACETYLTRANSFERASE"/>
    <property type="match status" value="1"/>
</dbReference>
<dbReference type="Pfam" id="PF00583">
    <property type="entry name" value="Acetyltransf_1"/>
    <property type="match status" value="1"/>
</dbReference>
<dbReference type="GO" id="GO:0005840">
    <property type="term" value="C:ribosome"/>
    <property type="evidence" value="ECO:0007669"/>
    <property type="project" value="UniProtKB-KW"/>
</dbReference>
<dbReference type="SUPFAM" id="SSF55729">
    <property type="entry name" value="Acyl-CoA N-acyltransferases (Nat)"/>
    <property type="match status" value="1"/>
</dbReference>
<keyword evidence="2" id="KW-0012">Acyltransferase</keyword>
<evidence type="ECO:0000256" key="1">
    <source>
        <dbReference type="ARBA" id="ARBA00022679"/>
    </source>
</evidence>
<reference evidence="4 5" key="1">
    <citation type="submission" date="2020-07" db="EMBL/GenBank/DDBJ databases">
        <title>Sequencing the genomes of 1000 actinobacteria strains.</title>
        <authorList>
            <person name="Klenk H.-P."/>
        </authorList>
    </citation>
    <scope>NUCLEOTIDE SEQUENCE [LARGE SCALE GENOMIC DNA]</scope>
    <source>
        <strain evidence="4 5">DSM 29531</strain>
    </source>
</reference>
<evidence type="ECO:0000313" key="5">
    <source>
        <dbReference type="Proteomes" id="UP000571817"/>
    </source>
</evidence>
<dbReference type="Proteomes" id="UP000571817">
    <property type="component" value="Unassembled WGS sequence"/>
</dbReference>
<keyword evidence="4" id="KW-0687">Ribonucleoprotein</keyword>
<dbReference type="CDD" id="cd04301">
    <property type="entry name" value="NAT_SF"/>
    <property type="match status" value="1"/>
</dbReference>
<dbReference type="RefSeq" id="WP_179481811.1">
    <property type="nucleotide sequence ID" value="NZ_JACCFW010000001.1"/>
</dbReference>